<sequence length="104" mass="11793">MAGGKVYFEHAGLPRVETTHFKQRPVGKPAPNGYQQVYITCLDTGKETLTFDGIGVGEERRAEREFYVTSEKAPFLWEGKYGTAERIRRLLLASLETGNPIRWC</sequence>
<evidence type="ECO:0000313" key="2">
    <source>
        <dbReference type="Proteomes" id="UP000195781"/>
    </source>
</evidence>
<gene>
    <name evidence="1" type="ORF">B5G02_02215</name>
</gene>
<dbReference type="AlphaFoldDB" id="A0A1Y3XYM1"/>
<keyword evidence="2" id="KW-1185">Reference proteome</keyword>
<organism evidence="1 2">
    <name type="scientific">[Collinsella] massiliensis</name>
    <dbReference type="NCBI Taxonomy" id="1232426"/>
    <lineage>
        <taxon>Bacteria</taxon>
        <taxon>Bacillati</taxon>
        <taxon>Actinomycetota</taxon>
        <taxon>Coriobacteriia</taxon>
        <taxon>Coriobacteriales</taxon>
        <taxon>Coriobacteriaceae</taxon>
        <taxon>Enorma</taxon>
    </lineage>
</organism>
<evidence type="ECO:0000313" key="1">
    <source>
        <dbReference type="EMBL" id="OUN89398.1"/>
    </source>
</evidence>
<comment type="caution">
    <text evidence="1">The sequence shown here is derived from an EMBL/GenBank/DDBJ whole genome shotgun (WGS) entry which is preliminary data.</text>
</comment>
<proteinExistence type="predicted"/>
<dbReference type="EMBL" id="NFIE01000004">
    <property type="protein sequence ID" value="OUN89398.1"/>
    <property type="molecule type" value="Genomic_DNA"/>
</dbReference>
<name>A0A1Y3XYM1_9ACTN</name>
<accession>A0A1Y3XYM1</accession>
<dbReference type="Proteomes" id="UP000195781">
    <property type="component" value="Unassembled WGS sequence"/>
</dbReference>
<dbReference type="OrthoDB" id="3196783at2"/>
<protein>
    <submittedName>
        <fullName evidence="1">Uncharacterized protein</fullName>
    </submittedName>
</protein>
<reference evidence="2" key="1">
    <citation type="submission" date="2017-04" db="EMBL/GenBank/DDBJ databases">
        <title>Function of individual gut microbiota members based on whole genome sequencing of pure cultures obtained from chicken caecum.</title>
        <authorList>
            <person name="Medvecky M."/>
            <person name="Cejkova D."/>
            <person name="Polansky O."/>
            <person name="Karasova D."/>
            <person name="Kubasova T."/>
            <person name="Cizek A."/>
            <person name="Rychlik I."/>
        </authorList>
    </citation>
    <scope>NUCLEOTIDE SEQUENCE [LARGE SCALE GENOMIC DNA]</scope>
    <source>
        <strain evidence="2">An5</strain>
    </source>
</reference>